<accession>A0ABU6W467</accession>
<keyword evidence="3" id="KW-1185">Reference proteome</keyword>
<reference evidence="2 3" key="1">
    <citation type="journal article" date="2023" name="Plants (Basel)">
        <title>Bridging the Gap: Combining Genomics and Transcriptomics Approaches to Understand Stylosanthes scabra, an Orphan Legume from the Brazilian Caatinga.</title>
        <authorList>
            <person name="Ferreira-Neto J.R.C."/>
            <person name="da Silva M.D."/>
            <person name="Binneck E."/>
            <person name="de Melo N.F."/>
            <person name="da Silva R.H."/>
            <person name="de Melo A.L.T.M."/>
            <person name="Pandolfi V."/>
            <person name="Bustamante F.O."/>
            <person name="Brasileiro-Vidal A.C."/>
            <person name="Benko-Iseppon A.M."/>
        </authorList>
    </citation>
    <scope>NUCLEOTIDE SEQUENCE [LARGE SCALE GENOMIC DNA]</scope>
    <source>
        <tissue evidence="2">Leaves</tissue>
    </source>
</reference>
<sequence>MVFVRRKRVTDPFDDEAKARLVGADHRQLSYDSSGSEHSGTGDGDGDENSPCLSVLVHNFLEDNGNEDESVNDEFDSERVDSVSECMVSVVEALRVTATNNVSDPYRALLHAHVLEASERFAFMREQNASSFRRSVMSFLRERGHNAAICKTRWDSTSGGVTAGNYEFIDVVKSGPSTWRQDRYYVDLDFAVQFEIARASNSYSEVLSNVPRIFVGTADDLKRTVLALCEAVKRCLRSKGLSVPPWRKNRFMQNKWFGPYKRTANPVHGNPVPAVGDGVTSAKCRFVGFNDAVLEARRGGVFVPTR</sequence>
<dbReference type="Pfam" id="PF04720">
    <property type="entry name" value="PDDEXK_6"/>
    <property type="match status" value="1"/>
</dbReference>
<name>A0ABU6W467_9FABA</name>
<evidence type="ECO:0008006" key="4">
    <source>
        <dbReference type="Google" id="ProtNLM"/>
    </source>
</evidence>
<dbReference type="InterPro" id="IPR006502">
    <property type="entry name" value="PDDEXK-like"/>
</dbReference>
<gene>
    <name evidence="2" type="ORF">PIB30_001200</name>
</gene>
<organism evidence="2 3">
    <name type="scientific">Stylosanthes scabra</name>
    <dbReference type="NCBI Taxonomy" id="79078"/>
    <lineage>
        <taxon>Eukaryota</taxon>
        <taxon>Viridiplantae</taxon>
        <taxon>Streptophyta</taxon>
        <taxon>Embryophyta</taxon>
        <taxon>Tracheophyta</taxon>
        <taxon>Spermatophyta</taxon>
        <taxon>Magnoliopsida</taxon>
        <taxon>eudicotyledons</taxon>
        <taxon>Gunneridae</taxon>
        <taxon>Pentapetalae</taxon>
        <taxon>rosids</taxon>
        <taxon>fabids</taxon>
        <taxon>Fabales</taxon>
        <taxon>Fabaceae</taxon>
        <taxon>Papilionoideae</taxon>
        <taxon>50 kb inversion clade</taxon>
        <taxon>dalbergioids sensu lato</taxon>
        <taxon>Dalbergieae</taxon>
        <taxon>Pterocarpus clade</taxon>
        <taxon>Stylosanthes</taxon>
    </lineage>
</organism>
<dbReference type="PANTHER" id="PTHR31579:SF84">
    <property type="entry name" value="F21O3.6 PROTEIN"/>
    <property type="match status" value="1"/>
</dbReference>
<dbReference type="NCBIfam" id="TIGR01615">
    <property type="entry name" value="A_thal_3542"/>
    <property type="match status" value="1"/>
</dbReference>
<evidence type="ECO:0000256" key="1">
    <source>
        <dbReference type="SAM" id="MobiDB-lite"/>
    </source>
</evidence>
<feature type="compositionally biased region" description="Polar residues" evidence="1">
    <location>
        <begin position="30"/>
        <end position="39"/>
    </location>
</feature>
<evidence type="ECO:0000313" key="3">
    <source>
        <dbReference type="Proteomes" id="UP001341840"/>
    </source>
</evidence>
<feature type="region of interest" description="Disordered" evidence="1">
    <location>
        <begin position="24"/>
        <end position="48"/>
    </location>
</feature>
<dbReference type="PANTHER" id="PTHR31579">
    <property type="entry name" value="OS03G0796600 PROTEIN"/>
    <property type="match status" value="1"/>
</dbReference>
<proteinExistence type="predicted"/>
<dbReference type="Proteomes" id="UP001341840">
    <property type="component" value="Unassembled WGS sequence"/>
</dbReference>
<evidence type="ECO:0000313" key="2">
    <source>
        <dbReference type="EMBL" id="MED6179435.1"/>
    </source>
</evidence>
<dbReference type="EMBL" id="JASCZI010181245">
    <property type="protein sequence ID" value="MED6179435.1"/>
    <property type="molecule type" value="Genomic_DNA"/>
</dbReference>
<comment type="caution">
    <text evidence="2">The sequence shown here is derived from an EMBL/GenBank/DDBJ whole genome shotgun (WGS) entry which is preliminary data.</text>
</comment>
<protein>
    <recommendedName>
        <fullName evidence="4">DUF506 family protein</fullName>
    </recommendedName>
</protein>